<evidence type="ECO:0000313" key="2">
    <source>
        <dbReference type="EMBL" id="SUQ38647.1"/>
    </source>
</evidence>
<feature type="compositionally biased region" description="Basic and acidic residues" evidence="1">
    <location>
        <begin position="1"/>
        <end position="19"/>
    </location>
</feature>
<gene>
    <name evidence="2" type="ORF">NCTC12195_05024</name>
</gene>
<sequence>MAKSNLDKIFRNRGNDGRGGRSNGTVFKVIRRPL</sequence>
<reference evidence="2 3" key="1">
    <citation type="submission" date="2018-06" db="EMBL/GenBank/DDBJ databases">
        <authorList>
            <consortium name="Pathogen Informatics"/>
            <person name="Doyle S."/>
        </authorList>
    </citation>
    <scope>NUCLEOTIDE SEQUENCE [LARGE SCALE GENOMIC DNA]</scope>
    <source>
        <strain evidence="2 3">NCTC12195</strain>
    </source>
</reference>
<feature type="region of interest" description="Disordered" evidence="1">
    <location>
        <begin position="1"/>
        <end position="34"/>
    </location>
</feature>
<dbReference type="Proteomes" id="UP000255277">
    <property type="component" value="Unassembled WGS sequence"/>
</dbReference>
<dbReference type="EMBL" id="UHDK01000003">
    <property type="protein sequence ID" value="SUQ38647.1"/>
    <property type="molecule type" value="Genomic_DNA"/>
</dbReference>
<organism evidence="2 3">
    <name type="scientific">Staphylococcus gallinarum</name>
    <dbReference type="NCBI Taxonomy" id="1293"/>
    <lineage>
        <taxon>Bacteria</taxon>
        <taxon>Bacillati</taxon>
        <taxon>Bacillota</taxon>
        <taxon>Bacilli</taxon>
        <taxon>Bacillales</taxon>
        <taxon>Staphylococcaceae</taxon>
        <taxon>Staphylococcus</taxon>
    </lineage>
</organism>
<evidence type="ECO:0000313" key="3">
    <source>
        <dbReference type="Proteomes" id="UP000255277"/>
    </source>
</evidence>
<name>A0A380SB96_STAGA</name>
<protein>
    <submittedName>
        <fullName evidence="2">Uncharacterized protein</fullName>
    </submittedName>
</protein>
<dbReference type="AlphaFoldDB" id="A0A380SB96"/>
<evidence type="ECO:0000256" key="1">
    <source>
        <dbReference type="SAM" id="MobiDB-lite"/>
    </source>
</evidence>
<proteinExistence type="predicted"/>
<accession>A0A380SB96</accession>